<dbReference type="Pfam" id="PF02686">
    <property type="entry name" value="GatC"/>
    <property type="match status" value="1"/>
</dbReference>
<name>E8MZ87_ANATU</name>
<keyword evidence="3" id="KW-1185">Reference proteome</keyword>
<organism evidence="2 3">
    <name type="scientific">Anaerolinea thermophila (strain DSM 14523 / JCM 11388 / NBRC 100420 / UNI-1)</name>
    <dbReference type="NCBI Taxonomy" id="926569"/>
    <lineage>
        <taxon>Bacteria</taxon>
        <taxon>Bacillati</taxon>
        <taxon>Chloroflexota</taxon>
        <taxon>Anaerolineae</taxon>
        <taxon>Anaerolineales</taxon>
        <taxon>Anaerolineaceae</taxon>
        <taxon>Anaerolinea</taxon>
    </lineage>
</organism>
<sequence length="106" mass="11929">MTDEITPELFAHLVELAALELDAQEAEYLRRQLNYQLKAIHELEAIPLDEDTPITSHGVAYTPEISQPPRADEWHPYPAPQDILSQAPEVDDGYIVVPETPTTPLE</sequence>
<dbReference type="InParanoid" id="E8MZ87"/>
<dbReference type="AlphaFoldDB" id="E8MZ87"/>
<evidence type="ECO:0008006" key="4">
    <source>
        <dbReference type="Google" id="ProtNLM"/>
    </source>
</evidence>
<dbReference type="eggNOG" id="COG0721">
    <property type="taxonomic scope" value="Bacteria"/>
</dbReference>
<dbReference type="OrthoDB" id="164445at2"/>
<protein>
    <recommendedName>
        <fullName evidence="4">Aspartyl/glutamyl-tRNA(Asn/Gln) amidotransferase subunit C</fullName>
    </recommendedName>
</protein>
<accession>E8MZ87</accession>
<dbReference type="InterPro" id="IPR036113">
    <property type="entry name" value="Asp/Glu-ADT_sf_sub_c"/>
</dbReference>
<feature type="region of interest" description="Disordered" evidence="1">
    <location>
        <begin position="53"/>
        <end position="72"/>
    </location>
</feature>
<dbReference type="EMBL" id="AP012029">
    <property type="protein sequence ID" value="BAJ62230.1"/>
    <property type="molecule type" value="Genomic_DNA"/>
</dbReference>
<evidence type="ECO:0000256" key="1">
    <source>
        <dbReference type="SAM" id="MobiDB-lite"/>
    </source>
</evidence>
<reference evidence="2 3" key="1">
    <citation type="submission" date="2010-12" db="EMBL/GenBank/DDBJ databases">
        <title>Whole genome sequence of Anaerolinea thermophila UNI-1.</title>
        <authorList>
            <person name="Narita-Yamada S."/>
            <person name="Kishi E."/>
            <person name="Watanabe Y."/>
            <person name="Takasaki K."/>
            <person name="Ankai A."/>
            <person name="Oguchi A."/>
            <person name="Fukui S."/>
            <person name="Takahashi M."/>
            <person name="Yashiro I."/>
            <person name="Hosoyama A."/>
            <person name="Sekiguchi Y."/>
            <person name="Hanada S."/>
            <person name="Fujita N."/>
        </authorList>
    </citation>
    <scope>NUCLEOTIDE SEQUENCE [LARGE SCALE GENOMIC DNA]</scope>
    <source>
        <strain evidence="3">DSM 14523 / JCM 11388 / NBRC 100420 / UNI-1</strain>
    </source>
</reference>
<dbReference type="KEGG" id="atm:ANT_01960"/>
<proteinExistence type="predicted"/>
<dbReference type="SUPFAM" id="SSF141000">
    <property type="entry name" value="Glu-tRNAGln amidotransferase C subunit"/>
    <property type="match status" value="1"/>
</dbReference>
<dbReference type="RefSeq" id="WP_013558628.1">
    <property type="nucleotide sequence ID" value="NC_014960.1"/>
</dbReference>
<dbReference type="STRING" id="926569.ANT_01960"/>
<evidence type="ECO:0000313" key="3">
    <source>
        <dbReference type="Proteomes" id="UP000008922"/>
    </source>
</evidence>
<dbReference type="GO" id="GO:0006450">
    <property type="term" value="P:regulation of translational fidelity"/>
    <property type="evidence" value="ECO:0007669"/>
    <property type="project" value="InterPro"/>
</dbReference>
<gene>
    <name evidence="2" type="ordered locus">ANT_01960</name>
</gene>
<dbReference type="HOGENOM" id="CLU_2217525_0_0_0"/>
<evidence type="ECO:0000313" key="2">
    <source>
        <dbReference type="EMBL" id="BAJ62230.1"/>
    </source>
</evidence>
<dbReference type="InterPro" id="IPR003837">
    <property type="entry name" value="GatC"/>
</dbReference>
<dbReference type="Proteomes" id="UP000008922">
    <property type="component" value="Chromosome"/>
</dbReference>